<dbReference type="InterPro" id="IPR001920">
    <property type="entry name" value="Asp/Glu_race"/>
</dbReference>
<reference evidence="1" key="1">
    <citation type="submission" date="2019-11" db="EMBL/GenBank/DDBJ databases">
        <authorList>
            <person name="Feng L."/>
        </authorList>
    </citation>
    <scope>NUCLEOTIDE SEQUENCE</scope>
    <source>
        <strain evidence="1">PgorbachiiLFYP46</strain>
    </source>
</reference>
<dbReference type="Gene3D" id="3.40.50.1860">
    <property type="match status" value="1"/>
</dbReference>
<gene>
    <name evidence="1" type="ORF">PGLFYP46_00638</name>
</gene>
<dbReference type="EMBL" id="CACRUP010000024">
    <property type="protein sequence ID" value="VYU25148.1"/>
    <property type="molecule type" value="Genomic_DNA"/>
</dbReference>
<organism evidence="1">
    <name type="scientific">Peptoniphilus gorbachii</name>
    <dbReference type="NCBI Taxonomy" id="411567"/>
    <lineage>
        <taxon>Bacteria</taxon>
        <taxon>Bacillati</taxon>
        <taxon>Bacillota</taxon>
        <taxon>Tissierellia</taxon>
        <taxon>Tissierellales</taxon>
        <taxon>Peptoniphilaceae</taxon>
        <taxon>Peptoniphilus</taxon>
    </lineage>
</organism>
<name>A0A6N3DCV5_9FIRM</name>
<dbReference type="AlphaFoldDB" id="A0A6N3DCV5"/>
<protein>
    <submittedName>
        <fullName evidence="1">Uncharacterized protein</fullName>
    </submittedName>
</protein>
<proteinExistence type="predicted"/>
<dbReference type="GO" id="GO:0016855">
    <property type="term" value="F:racemase and epimerase activity, acting on amino acids and derivatives"/>
    <property type="evidence" value="ECO:0007669"/>
    <property type="project" value="InterPro"/>
</dbReference>
<sequence length="246" mass="29189">MAVFDTGPGIVGLYEVKRDYLNYYVDDKFEYYGLYKRDAVNARIEFLQKFFKKDKKIYVLDFDAINFFKDNDKAEFGERALKKHLKDKKILCLGTKLTSSEKTLENFTDSEVLYMDVPLLINACNDGIADEILKMISEEYFSSLDKRSFDLIFLASSGLHLKKDFFKKYFDLEKTGIEFFSNTDAILEDYDYKKENYIRDYFYVTKSKRQFYSRAEKYLREKKILKDGELLNVSYFLKKGNKKSPK</sequence>
<accession>A0A6N3DCV5</accession>
<evidence type="ECO:0000313" key="1">
    <source>
        <dbReference type="EMBL" id="VYU25148.1"/>
    </source>
</evidence>